<evidence type="ECO:0000256" key="4">
    <source>
        <dbReference type="ARBA" id="ARBA00022679"/>
    </source>
</evidence>
<name>A0A7Y6I813_9ACTN</name>
<reference evidence="7 8" key="1">
    <citation type="submission" date="2020-06" db="EMBL/GenBank/DDBJ databases">
        <title>Nonomuraea sp. SMC257, a novel actinomycete isolated from soil.</title>
        <authorList>
            <person name="Chanama M."/>
        </authorList>
    </citation>
    <scope>NUCLEOTIDE SEQUENCE [LARGE SCALE GENOMIC DNA]</scope>
    <source>
        <strain evidence="7 8">SMC257</strain>
    </source>
</reference>
<dbReference type="Proteomes" id="UP000586042">
    <property type="component" value="Unassembled WGS sequence"/>
</dbReference>
<dbReference type="AlphaFoldDB" id="A0A7Y6I813"/>
<dbReference type="Gene3D" id="3.90.550.10">
    <property type="entry name" value="Spore Coat Polysaccharide Biosynthesis Protein SpsA, Chain A"/>
    <property type="match status" value="1"/>
</dbReference>
<keyword evidence="4 7" id="KW-0808">Transferase</keyword>
<evidence type="ECO:0000259" key="6">
    <source>
        <dbReference type="Pfam" id="PF00535"/>
    </source>
</evidence>
<evidence type="ECO:0000313" key="7">
    <source>
        <dbReference type="EMBL" id="NUW32124.1"/>
    </source>
</evidence>
<dbReference type="PANTHER" id="PTHR43179">
    <property type="entry name" value="RHAMNOSYLTRANSFERASE WBBL"/>
    <property type="match status" value="1"/>
</dbReference>
<evidence type="ECO:0000256" key="3">
    <source>
        <dbReference type="ARBA" id="ARBA00022676"/>
    </source>
</evidence>
<keyword evidence="5" id="KW-1133">Transmembrane helix</keyword>
<dbReference type="InterPro" id="IPR001173">
    <property type="entry name" value="Glyco_trans_2-like"/>
</dbReference>
<protein>
    <submittedName>
        <fullName evidence="7">Glycosyltransferase</fullName>
    </submittedName>
</protein>
<organism evidence="7 8">
    <name type="scientific">Nonomuraea montanisoli</name>
    <dbReference type="NCBI Taxonomy" id="2741721"/>
    <lineage>
        <taxon>Bacteria</taxon>
        <taxon>Bacillati</taxon>
        <taxon>Actinomycetota</taxon>
        <taxon>Actinomycetes</taxon>
        <taxon>Streptosporangiales</taxon>
        <taxon>Streptosporangiaceae</taxon>
        <taxon>Nonomuraea</taxon>
    </lineage>
</organism>
<keyword evidence="3" id="KW-0328">Glycosyltransferase</keyword>
<gene>
    <name evidence="7" type="ORF">HTZ77_11870</name>
</gene>
<comment type="caution">
    <text evidence="7">The sequence shown here is derived from an EMBL/GenBank/DDBJ whole genome shotgun (WGS) entry which is preliminary data.</text>
</comment>
<keyword evidence="5" id="KW-0812">Transmembrane</keyword>
<dbReference type="InterPro" id="IPR029044">
    <property type="entry name" value="Nucleotide-diphossugar_trans"/>
</dbReference>
<dbReference type="Pfam" id="PF00535">
    <property type="entry name" value="Glycos_transf_2"/>
    <property type="match status" value="1"/>
</dbReference>
<dbReference type="PANTHER" id="PTHR43179:SF12">
    <property type="entry name" value="GALACTOFURANOSYLTRANSFERASE GLFT2"/>
    <property type="match status" value="1"/>
</dbReference>
<evidence type="ECO:0000256" key="1">
    <source>
        <dbReference type="ARBA" id="ARBA00004776"/>
    </source>
</evidence>
<dbReference type="RefSeq" id="WP_175589554.1">
    <property type="nucleotide sequence ID" value="NZ_JABWGN010000004.1"/>
</dbReference>
<evidence type="ECO:0000313" key="8">
    <source>
        <dbReference type="Proteomes" id="UP000586042"/>
    </source>
</evidence>
<dbReference type="GO" id="GO:0016757">
    <property type="term" value="F:glycosyltransferase activity"/>
    <property type="evidence" value="ECO:0007669"/>
    <property type="project" value="UniProtKB-KW"/>
</dbReference>
<accession>A0A7Y6I813</accession>
<keyword evidence="8" id="KW-1185">Reference proteome</keyword>
<dbReference type="EMBL" id="JABWGN010000004">
    <property type="protein sequence ID" value="NUW32124.1"/>
    <property type="molecule type" value="Genomic_DNA"/>
</dbReference>
<comment type="pathway">
    <text evidence="1">Cell wall biogenesis; cell wall polysaccharide biosynthesis.</text>
</comment>
<sequence>MITVVVPTVGRPSLRATLAALGPDVPVIVVDDRPPGHDGPLIVVDDPAGHDGPPLVTPAHVPAGVRVVTSGGRGPAAARNAGWRAASTPWVAFLDDDVVPGPGWYQALREDLAGLPPEAAGSQGRIEVPLPGDRRPTDAERNTAGLAGALWITADIAYRRETLERVGGFDERFPRAYREDADLALRLTNRGHTLALGERVTVHPVRDDGFWASVRFQRGNADDALMRRLHGPGWREAIGGTRGRLRRHAATTALGLAAAGLGLAALLTAGRGKGRRTAFPLTAGRGNGHRTAFPLIAGRGKGRRRAFPLTARRSPVWPAAVAGAGWVAMTAEFAWARIAPGPRTPGEVLRMAVTSVLIPPVAVAHRLRGEWKVRR</sequence>
<evidence type="ECO:0000256" key="5">
    <source>
        <dbReference type="SAM" id="Phobius"/>
    </source>
</evidence>
<keyword evidence="5" id="KW-0472">Membrane</keyword>
<comment type="similarity">
    <text evidence="2">Belongs to the glycosyltransferase 2 family.</text>
</comment>
<feature type="transmembrane region" description="Helical" evidence="5">
    <location>
        <begin position="249"/>
        <end position="269"/>
    </location>
</feature>
<feature type="domain" description="Glycosyltransferase 2-like" evidence="6">
    <location>
        <begin position="41"/>
        <end position="117"/>
    </location>
</feature>
<dbReference type="SUPFAM" id="SSF53448">
    <property type="entry name" value="Nucleotide-diphospho-sugar transferases"/>
    <property type="match status" value="1"/>
</dbReference>
<evidence type="ECO:0000256" key="2">
    <source>
        <dbReference type="ARBA" id="ARBA00006739"/>
    </source>
</evidence>
<proteinExistence type="inferred from homology"/>